<dbReference type="EMBL" id="LVWE01000003">
    <property type="protein sequence ID" value="OAD46349.1"/>
    <property type="molecule type" value="Genomic_DNA"/>
</dbReference>
<sequence length="120" mass="13793">MYVFSFEKLKVWQEAIDLSVEVYGISKSFPVDEKYGITSQLKRATNSIAANIAEGTSRITNKDKAHFSTIAFSTTMEVLNHIILCHKLKFIDEIVYNDIRQRIYKISNMLNALRKSQLNS</sequence>
<accession>A0A176TF09</accession>
<dbReference type="Pfam" id="PF05635">
    <property type="entry name" value="23S_rRNA_IVP"/>
    <property type="match status" value="1"/>
</dbReference>
<dbReference type="Proteomes" id="UP000076923">
    <property type="component" value="Unassembled WGS sequence"/>
</dbReference>
<dbReference type="InterPro" id="IPR036583">
    <property type="entry name" value="23S_rRNA_IVS_sf"/>
</dbReference>
<dbReference type="OrthoDB" id="9811959at2"/>
<comment type="caution">
    <text evidence="1">The sequence shown here is derived from an EMBL/GenBank/DDBJ whole genome shotgun (WGS) entry which is preliminary data.</text>
</comment>
<dbReference type="Gene3D" id="1.20.1440.60">
    <property type="entry name" value="23S rRNA-intervening sequence"/>
    <property type="match status" value="1"/>
</dbReference>
<dbReference type="STRING" id="1333662.LPB303_02100"/>
<keyword evidence="2" id="KW-1185">Reference proteome</keyword>
<reference evidence="1 2" key="1">
    <citation type="submission" date="2016-02" db="EMBL/GenBank/DDBJ databases">
        <title>Draft genome sequence of Polaribacter atrinae KACC17473.</title>
        <authorList>
            <person name="Shin S.-K."/>
            <person name="Yi H."/>
        </authorList>
    </citation>
    <scope>NUCLEOTIDE SEQUENCE [LARGE SCALE GENOMIC DNA]</scope>
    <source>
        <strain evidence="1 2">KACC 17473</strain>
    </source>
</reference>
<dbReference type="RefSeq" id="WP_068447647.1">
    <property type="nucleotide sequence ID" value="NZ_CANKUV010000001.1"/>
</dbReference>
<dbReference type="CDD" id="cd16377">
    <property type="entry name" value="23S_rRNA_IVP_like"/>
    <property type="match status" value="1"/>
</dbReference>
<dbReference type="SUPFAM" id="SSF158446">
    <property type="entry name" value="IVS-encoded protein-like"/>
    <property type="match status" value="1"/>
</dbReference>
<proteinExistence type="predicted"/>
<dbReference type="AlphaFoldDB" id="A0A176TF09"/>
<evidence type="ECO:0000313" key="2">
    <source>
        <dbReference type="Proteomes" id="UP000076923"/>
    </source>
</evidence>
<dbReference type="PANTHER" id="PTHR38471">
    <property type="entry name" value="FOUR HELIX BUNDLE PROTEIN"/>
    <property type="match status" value="1"/>
</dbReference>
<organism evidence="1 2">
    <name type="scientific">Polaribacter atrinae</name>
    <dbReference type="NCBI Taxonomy" id="1333662"/>
    <lineage>
        <taxon>Bacteria</taxon>
        <taxon>Pseudomonadati</taxon>
        <taxon>Bacteroidota</taxon>
        <taxon>Flavobacteriia</taxon>
        <taxon>Flavobacteriales</taxon>
        <taxon>Flavobacteriaceae</taxon>
    </lineage>
</organism>
<dbReference type="PANTHER" id="PTHR38471:SF2">
    <property type="entry name" value="FOUR HELIX BUNDLE PROTEIN"/>
    <property type="match status" value="1"/>
</dbReference>
<gene>
    <name evidence="1" type="ORF">LPB303_02100</name>
</gene>
<evidence type="ECO:0000313" key="1">
    <source>
        <dbReference type="EMBL" id="OAD46349.1"/>
    </source>
</evidence>
<dbReference type="NCBIfam" id="TIGR02436">
    <property type="entry name" value="four helix bundle protein"/>
    <property type="match status" value="1"/>
</dbReference>
<protein>
    <submittedName>
        <fullName evidence="1">Four helix bundle protein</fullName>
    </submittedName>
</protein>
<name>A0A176TF09_9FLAO</name>
<dbReference type="InterPro" id="IPR012657">
    <property type="entry name" value="23S_rRNA-intervening_sequence"/>
</dbReference>